<proteinExistence type="inferred from homology"/>
<feature type="domain" description="Glycosyl hydrolase family 31 C-terminal" evidence="3">
    <location>
        <begin position="56"/>
        <end position="145"/>
    </location>
</feature>
<dbReference type="InterPro" id="IPR013780">
    <property type="entry name" value="Glyco_hydro_b"/>
</dbReference>
<dbReference type="Proteomes" id="UP000053660">
    <property type="component" value="Unassembled WGS sequence"/>
</dbReference>
<dbReference type="PANTHER" id="PTHR22762">
    <property type="entry name" value="ALPHA-GLUCOSIDASE"/>
    <property type="match status" value="1"/>
</dbReference>
<evidence type="ECO:0000259" key="2">
    <source>
        <dbReference type="Pfam" id="PF01055"/>
    </source>
</evidence>
<name>A0A0B1SFX0_OESDE</name>
<evidence type="ECO:0000259" key="3">
    <source>
        <dbReference type="Pfam" id="PF21365"/>
    </source>
</evidence>
<dbReference type="InterPro" id="IPR000322">
    <property type="entry name" value="Glyco_hydro_31_TIM"/>
</dbReference>
<accession>A0A0B1SFX0</accession>
<dbReference type="InterPro" id="IPR048395">
    <property type="entry name" value="Glyco_hydro_31_C"/>
</dbReference>
<reference evidence="4 5" key="1">
    <citation type="submission" date="2014-03" db="EMBL/GenBank/DDBJ databases">
        <title>Draft genome of the hookworm Oesophagostomum dentatum.</title>
        <authorList>
            <person name="Mitreva M."/>
        </authorList>
    </citation>
    <scope>NUCLEOTIDE SEQUENCE [LARGE SCALE GENOMIC DNA]</scope>
    <source>
        <strain evidence="4 5">OD-Hann</strain>
    </source>
</reference>
<keyword evidence="5" id="KW-1185">Reference proteome</keyword>
<dbReference type="Pfam" id="PF01055">
    <property type="entry name" value="Glyco_hydro_31_2nd"/>
    <property type="match status" value="1"/>
</dbReference>
<dbReference type="Pfam" id="PF21365">
    <property type="entry name" value="Glyco_hydro_31_3rd"/>
    <property type="match status" value="1"/>
</dbReference>
<dbReference type="OrthoDB" id="1334205at2759"/>
<dbReference type="AlphaFoldDB" id="A0A0B1SFX0"/>
<dbReference type="EMBL" id="KN569640">
    <property type="protein sequence ID" value="KHJ84198.1"/>
    <property type="molecule type" value="Genomic_DNA"/>
</dbReference>
<keyword evidence="1 4" id="KW-0378">Hydrolase</keyword>
<evidence type="ECO:0000313" key="4">
    <source>
        <dbReference type="EMBL" id="KHJ84198.1"/>
    </source>
</evidence>
<comment type="similarity">
    <text evidence="1">Belongs to the glycosyl hydrolase 31 family.</text>
</comment>
<keyword evidence="1" id="KW-0326">Glycosidase</keyword>
<gene>
    <name evidence="4" type="ORF">OESDEN_16091</name>
</gene>
<protein>
    <submittedName>
        <fullName evidence="4">Glycosyl hydrolase, family 31</fullName>
    </submittedName>
</protein>
<dbReference type="GO" id="GO:0005975">
    <property type="term" value="P:carbohydrate metabolic process"/>
    <property type="evidence" value="ECO:0007669"/>
    <property type="project" value="InterPro"/>
</dbReference>
<feature type="non-terminal residue" evidence="4">
    <location>
        <position position="227"/>
    </location>
</feature>
<feature type="domain" description="Glycoside hydrolase family 31 TIM barrel" evidence="2">
    <location>
        <begin position="1"/>
        <end position="48"/>
    </location>
</feature>
<dbReference type="Gene3D" id="3.20.20.80">
    <property type="entry name" value="Glycosidases"/>
    <property type="match status" value="1"/>
</dbReference>
<sequence>MGAFHSFMRNHNTNGDPAQDPAVWPSVTAAAIKANLFRYSYLPYLFSLHFVASMNGGTVVRPLFYEYPKDENTYNLGHQFLWGSSLLVAPVVYQGATTVNAYLPEDDWYSLFDSNYGQLVNHGYQSLYAPVTSLIPVLNILGGSILPRQKANVTTEYTRKNAFELLIAPGVKFRAVGSADGFLYWDDGESIVTSFDSHDYYQWTFKYSSTSQNAVLTIKTNHQGVSP</sequence>
<organism evidence="4 5">
    <name type="scientific">Oesophagostomum dentatum</name>
    <name type="common">Nodular worm</name>
    <dbReference type="NCBI Taxonomy" id="61180"/>
    <lineage>
        <taxon>Eukaryota</taxon>
        <taxon>Metazoa</taxon>
        <taxon>Ecdysozoa</taxon>
        <taxon>Nematoda</taxon>
        <taxon>Chromadorea</taxon>
        <taxon>Rhabditida</taxon>
        <taxon>Rhabditina</taxon>
        <taxon>Rhabditomorpha</taxon>
        <taxon>Strongyloidea</taxon>
        <taxon>Strongylidae</taxon>
        <taxon>Oesophagostomum</taxon>
    </lineage>
</organism>
<evidence type="ECO:0000256" key="1">
    <source>
        <dbReference type="RuleBase" id="RU361185"/>
    </source>
</evidence>
<dbReference type="Gene3D" id="2.60.40.1180">
    <property type="entry name" value="Golgi alpha-mannosidase II"/>
    <property type="match status" value="2"/>
</dbReference>
<dbReference type="SUPFAM" id="SSF51011">
    <property type="entry name" value="Glycosyl hydrolase domain"/>
    <property type="match status" value="1"/>
</dbReference>
<dbReference type="GO" id="GO:0004558">
    <property type="term" value="F:alpha-1,4-glucosidase activity"/>
    <property type="evidence" value="ECO:0007669"/>
    <property type="project" value="TreeGrafter"/>
</dbReference>
<evidence type="ECO:0000313" key="5">
    <source>
        <dbReference type="Proteomes" id="UP000053660"/>
    </source>
</evidence>
<dbReference type="PANTHER" id="PTHR22762:SF133">
    <property type="entry name" value="P-TYPE DOMAIN-CONTAINING PROTEIN"/>
    <property type="match status" value="1"/>
</dbReference>